<evidence type="ECO:0000313" key="2">
    <source>
        <dbReference type="EMBL" id="MFC3684591.1"/>
    </source>
</evidence>
<dbReference type="Proteomes" id="UP001595729">
    <property type="component" value="Unassembled WGS sequence"/>
</dbReference>
<keyword evidence="1" id="KW-0472">Membrane</keyword>
<evidence type="ECO:0008006" key="4">
    <source>
        <dbReference type="Google" id="ProtNLM"/>
    </source>
</evidence>
<accession>A0ABV7W6A6</accession>
<keyword evidence="3" id="KW-1185">Reference proteome</keyword>
<protein>
    <recommendedName>
        <fullName evidence="4">Disulfide bond formation protein B</fullName>
    </recommendedName>
</protein>
<proteinExistence type="predicted"/>
<feature type="transmembrane region" description="Helical" evidence="1">
    <location>
        <begin position="42"/>
        <end position="67"/>
    </location>
</feature>
<sequence length="161" mass="17627">MRSLLAPFIKHTPSIVATIVFGIRAWRDVISRFPDHHPWDSFVPYLSLGCGLVVIWLGMSAVCAGARWATHKLDWALRWVAYVVLVALAIAVPFLLLVPMFLAAAVCPEGCDVGANWDGFVIFFDAAVPPNLVWWPVIGALTVTGAVWTALVERKSANSLD</sequence>
<organism evidence="2 3">
    <name type="scientific">Hydrogenophaga luteola</name>
    <dbReference type="NCBI Taxonomy" id="1591122"/>
    <lineage>
        <taxon>Bacteria</taxon>
        <taxon>Pseudomonadati</taxon>
        <taxon>Pseudomonadota</taxon>
        <taxon>Betaproteobacteria</taxon>
        <taxon>Burkholderiales</taxon>
        <taxon>Comamonadaceae</taxon>
        <taxon>Hydrogenophaga</taxon>
    </lineage>
</organism>
<keyword evidence="1" id="KW-0812">Transmembrane</keyword>
<comment type="caution">
    <text evidence="2">The sequence shown here is derived from an EMBL/GenBank/DDBJ whole genome shotgun (WGS) entry which is preliminary data.</text>
</comment>
<feature type="transmembrane region" description="Helical" evidence="1">
    <location>
        <begin position="79"/>
        <end position="102"/>
    </location>
</feature>
<name>A0ABV7W6A6_9BURK</name>
<feature type="transmembrane region" description="Helical" evidence="1">
    <location>
        <begin position="133"/>
        <end position="152"/>
    </location>
</feature>
<gene>
    <name evidence="2" type="ORF">ACFOPI_13380</name>
</gene>
<dbReference type="RefSeq" id="WP_382174569.1">
    <property type="nucleotide sequence ID" value="NZ_JBHRXX010000005.1"/>
</dbReference>
<reference evidence="3" key="1">
    <citation type="journal article" date="2019" name="Int. J. Syst. Evol. Microbiol.">
        <title>The Global Catalogue of Microorganisms (GCM) 10K type strain sequencing project: providing services to taxonomists for standard genome sequencing and annotation.</title>
        <authorList>
            <consortium name="The Broad Institute Genomics Platform"/>
            <consortium name="The Broad Institute Genome Sequencing Center for Infectious Disease"/>
            <person name="Wu L."/>
            <person name="Ma J."/>
        </authorList>
    </citation>
    <scope>NUCLEOTIDE SEQUENCE [LARGE SCALE GENOMIC DNA]</scope>
    <source>
        <strain evidence="3">KCTC 42501</strain>
    </source>
</reference>
<keyword evidence="1" id="KW-1133">Transmembrane helix</keyword>
<dbReference type="EMBL" id="JBHRXX010000005">
    <property type="protein sequence ID" value="MFC3684591.1"/>
    <property type="molecule type" value="Genomic_DNA"/>
</dbReference>
<evidence type="ECO:0000256" key="1">
    <source>
        <dbReference type="SAM" id="Phobius"/>
    </source>
</evidence>
<evidence type="ECO:0000313" key="3">
    <source>
        <dbReference type="Proteomes" id="UP001595729"/>
    </source>
</evidence>